<dbReference type="InterPro" id="IPR012309">
    <property type="entry name" value="DNA_ligase_ATP-dep_C"/>
</dbReference>
<dbReference type="Gene3D" id="3.30.1490.70">
    <property type="match status" value="1"/>
</dbReference>
<dbReference type="EMBL" id="AP014924">
    <property type="protein sequence ID" value="BAS28345.1"/>
    <property type="molecule type" value="Genomic_DNA"/>
</dbReference>
<dbReference type="RefSeq" id="WP_068138555.1">
    <property type="nucleotide sequence ID" value="NZ_AP014924.1"/>
</dbReference>
<protein>
    <recommendedName>
        <fullName evidence="2">DNA ligase (ATP)</fullName>
        <ecNumber evidence="2">6.5.1.1</ecNumber>
    </recommendedName>
</protein>
<evidence type="ECO:0000313" key="7">
    <source>
        <dbReference type="EMBL" id="BAS28345.1"/>
    </source>
</evidence>
<dbReference type="PATRIC" id="fig|1555112.3.peg.2554"/>
<dbReference type="STRING" id="1555112.LIP_2515"/>
<dbReference type="GO" id="GO:0005524">
    <property type="term" value="F:ATP binding"/>
    <property type="evidence" value="ECO:0007669"/>
    <property type="project" value="InterPro"/>
</dbReference>
<accession>A0A0K2SML1</accession>
<dbReference type="Gene3D" id="3.30.470.30">
    <property type="entry name" value="DNA ligase/mRNA capping enzyme"/>
    <property type="match status" value="1"/>
</dbReference>
<reference evidence="8" key="1">
    <citation type="submission" date="2015-07" db="EMBL/GenBank/DDBJ databases">
        <title>Complete genome sequence and phylogenetic analysis of Limnochorda pilosa.</title>
        <authorList>
            <person name="Watanabe M."/>
            <person name="Kojima H."/>
            <person name="Fukui M."/>
        </authorList>
    </citation>
    <scope>NUCLEOTIDE SEQUENCE [LARGE SCALE GENOMIC DNA]</scope>
    <source>
        <strain evidence="8">HC45</strain>
    </source>
</reference>
<dbReference type="SUPFAM" id="SSF56091">
    <property type="entry name" value="DNA ligase/mRNA capping enzyme, catalytic domain"/>
    <property type="match status" value="1"/>
</dbReference>
<dbReference type="PROSITE" id="PS50160">
    <property type="entry name" value="DNA_LIGASE_A3"/>
    <property type="match status" value="1"/>
</dbReference>
<feature type="compositionally biased region" description="Basic and acidic residues" evidence="5">
    <location>
        <begin position="306"/>
        <end position="320"/>
    </location>
</feature>
<dbReference type="NCBIfam" id="TIGR02779">
    <property type="entry name" value="NHEJ_ligase_lig"/>
    <property type="match status" value="1"/>
</dbReference>
<evidence type="ECO:0000259" key="6">
    <source>
        <dbReference type="PROSITE" id="PS50160"/>
    </source>
</evidence>
<evidence type="ECO:0000313" key="8">
    <source>
        <dbReference type="Proteomes" id="UP000065807"/>
    </source>
</evidence>
<proteinExistence type="inferred from homology"/>
<organism evidence="7 8">
    <name type="scientific">Limnochorda pilosa</name>
    <dbReference type="NCBI Taxonomy" id="1555112"/>
    <lineage>
        <taxon>Bacteria</taxon>
        <taxon>Bacillati</taxon>
        <taxon>Bacillota</taxon>
        <taxon>Limnochordia</taxon>
        <taxon>Limnochordales</taxon>
        <taxon>Limnochordaceae</taxon>
        <taxon>Limnochorda</taxon>
    </lineage>
</organism>
<dbReference type="Gene3D" id="2.40.50.140">
    <property type="entry name" value="Nucleic acid-binding proteins"/>
    <property type="match status" value="1"/>
</dbReference>
<dbReference type="Pfam" id="PF04679">
    <property type="entry name" value="DNA_ligase_A_C"/>
    <property type="match status" value="1"/>
</dbReference>
<dbReference type="Pfam" id="PF01068">
    <property type="entry name" value="DNA_ligase_A_M"/>
    <property type="match status" value="1"/>
</dbReference>
<gene>
    <name evidence="7" type="ORF">LIP_2515</name>
</gene>
<dbReference type="InterPro" id="IPR012340">
    <property type="entry name" value="NA-bd_OB-fold"/>
</dbReference>
<comment type="catalytic activity">
    <reaction evidence="4">
        <text>ATP + (deoxyribonucleotide)n-3'-hydroxyl + 5'-phospho-(deoxyribonucleotide)m = (deoxyribonucleotide)n+m + AMP + diphosphate.</text>
        <dbReference type="EC" id="6.5.1.1"/>
    </reaction>
</comment>
<dbReference type="PANTHER" id="PTHR45674">
    <property type="entry name" value="DNA LIGASE 1/3 FAMILY MEMBER"/>
    <property type="match status" value="1"/>
</dbReference>
<evidence type="ECO:0000256" key="4">
    <source>
        <dbReference type="ARBA" id="ARBA00034003"/>
    </source>
</evidence>
<dbReference type="EC" id="6.5.1.1" evidence="2"/>
<dbReference type="CDD" id="cd07906">
    <property type="entry name" value="Adenylation_DNA_ligase_LigD_LigC"/>
    <property type="match status" value="1"/>
</dbReference>
<evidence type="ECO:0000256" key="2">
    <source>
        <dbReference type="ARBA" id="ARBA00012727"/>
    </source>
</evidence>
<dbReference type="GO" id="GO:0006281">
    <property type="term" value="P:DNA repair"/>
    <property type="evidence" value="ECO:0007669"/>
    <property type="project" value="InterPro"/>
</dbReference>
<keyword evidence="3 7" id="KW-0436">Ligase</keyword>
<dbReference type="InterPro" id="IPR050191">
    <property type="entry name" value="ATP-dep_DNA_ligase"/>
</dbReference>
<dbReference type="PANTHER" id="PTHR45674:SF4">
    <property type="entry name" value="DNA LIGASE 1"/>
    <property type="match status" value="1"/>
</dbReference>
<sequence>MGALPLLRPMLASPGEPLSSPDYLYEVKWDGFRCLAYLEEGTRLLSRRGHLLNEAFPELAGLDRWLPQGQPLILDGELVVLEGARPAIHALQERLARHGPVPGAPPASLVVFDLLYLKGRPQMDRPLEERRRALEELLAQVAARAPVHLSAPLPAAGRRLLEAASARGLEGVMAKRLASPYRPGRRSPDWLKIRRRPGLEAAVVGYTQQAGEVRSLAIARPQGDGWRYAGHVASGLSPRLGRQLLPLLERWRTPRAPVPLPLPRGAHFGPPPEVGTLWVTPRLVVEVEYLEVTSAGLLRHPSLKGLRPDKAPEELRDDRG</sequence>
<dbReference type="KEGG" id="lpil:LIP_2515"/>
<comment type="similarity">
    <text evidence="1">Belongs to the ATP-dependent DNA ligase family.</text>
</comment>
<dbReference type="GO" id="GO:0006310">
    <property type="term" value="P:DNA recombination"/>
    <property type="evidence" value="ECO:0007669"/>
    <property type="project" value="InterPro"/>
</dbReference>
<feature type="domain" description="ATP-dependent DNA ligase family profile" evidence="6">
    <location>
        <begin position="109"/>
        <end position="195"/>
    </location>
</feature>
<name>A0A0K2SML1_LIMPI</name>
<dbReference type="InterPro" id="IPR014146">
    <property type="entry name" value="LigD_ligase_dom"/>
</dbReference>
<feature type="region of interest" description="Disordered" evidence="5">
    <location>
        <begin position="301"/>
        <end position="320"/>
    </location>
</feature>
<dbReference type="SUPFAM" id="SSF50249">
    <property type="entry name" value="Nucleic acid-binding proteins"/>
    <property type="match status" value="1"/>
</dbReference>
<keyword evidence="8" id="KW-1185">Reference proteome</keyword>
<dbReference type="AlphaFoldDB" id="A0A0K2SML1"/>
<evidence type="ECO:0000256" key="1">
    <source>
        <dbReference type="ARBA" id="ARBA00007572"/>
    </source>
</evidence>
<reference evidence="8" key="2">
    <citation type="journal article" date="2016" name="Int. J. Syst. Evol. Microbiol.">
        <title>Complete genome sequence and cell structure of Limnochorda pilosa, a Gram-negative spore-former within the phylum Firmicutes.</title>
        <authorList>
            <person name="Watanabe M."/>
            <person name="Kojima H."/>
            <person name="Fukui M."/>
        </authorList>
    </citation>
    <scope>NUCLEOTIDE SEQUENCE [LARGE SCALE GENOMIC DNA]</scope>
    <source>
        <strain evidence="8">HC45</strain>
    </source>
</reference>
<dbReference type="CDD" id="cd07971">
    <property type="entry name" value="OBF_DNA_ligase_LigD"/>
    <property type="match status" value="1"/>
</dbReference>
<dbReference type="GO" id="GO:0003910">
    <property type="term" value="F:DNA ligase (ATP) activity"/>
    <property type="evidence" value="ECO:0007669"/>
    <property type="project" value="UniProtKB-EC"/>
</dbReference>
<evidence type="ECO:0000256" key="5">
    <source>
        <dbReference type="SAM" id="MobiDB-lite"/>
    </source>
</evidence>
<dbReference type="OrthoDB" id="9802472at2"/>
<dbReference type="Proteomes" id="UP000065807">
    <property type="component" value="Chromosome"/>
</dbReference>
<evidence type="ECO:0000256" key="3">
    <source>
        <dbReference type="ARBA" id="ARBA00022598"/>
    </source>
</evidence>
<dbReference type="InterPro" id="IPR012310">
    <property type="entry name" value="DNA_ligase_ATP-dep_cent"/>
</dbReference>